<dbReference type="EMBL" id="FZOQ01000014">
    <property type="protein sequence ID" value="SNS82368.1"/>
    <property type="molecule type" value="Genomic_DNA"/>
</dbReference>
<dbReference type="Proteomes" id="UP000198432">
    <property type="component" value="Unassembled WGS sequence"/>
</dbReference>
<proteinExistence type="predicted"/>
<gene>
    <name evidence="1" type="ORF">SAMN06296052_11457</name>
</gene>
<name>A0A239HMQ8_9BACT</name>
<accession>A0A239HMQ8</accession>
<evidence type="ECO:0000313" key="1">
    <source>
        <dbReference type="EMBL" id="SNS82368.1"/>
    </source>
</evidence>
<evidence type="ECO:0000313" key="2">
    <source>
        <dbReference type="Proteomes" id="UP000198432"/>
    </source>
</evidence>
<dbReference type="AlphaFoldDB" id="A0A239HMQ8"/>
<protein>
    <submittedName>
        <fullName evidence="1">Uncharacterized protein</fullName>
    </submittedName>
</protein>
<sequence length="136" mass="15951">MLLAKFLQTIDNTFIGRIIDDKVNVLKSINPDRFYVENVRRFYNLPSSVAKVFCEMAVREGYFKKRFAVKCPNQECGRIIVSVDSPADVPDYIECDICEALERDEYCFSYDEVEIEPYYQISRERASSRKEASYVR</sequence>
<organism evidence="1 2">
    <name type="scientific">Pontibacter ummariensis</name>
    <dbReference type="NCBI Taxonomy" id="1610492"/>
    <lineage>
        <taxon>Bacteria</taxon>
        <taxon>Pseudomonadati</taxon>
        <taxon>Bacteroidota</taxon>
        <taxon>Cytophagia</taxon>
        <taxon>Cytophagales</taxon>
        <taxon>Hymenobacteraceae</taxon>
        <taxon>Pontibacter</taxon>
    </lineage>
</organism>
<reference evidence="2" key="1">
    <citation type="submission" date="2017-06" db="EMBL/GenBank/DDBJ databases">
        <authorList>
            <person name="Varghese N."/>
            <person name="Submissions S."/>
        </authorList>
    </citation>
    <scope>NUCLEOTIDE SEQUENCE [LARGE SCALE GENOMIC DNA]</scope>
    <source>
        <strain evidence="2">NKM1</strain>
    </source>
</reference>
<keyword evidence="2" id="KW-1185">Reference proteome</keyword>